<name>A0A1Q9CTF6_SYMMI</name>
<organism evidence="2 3">
    <name type="scientific">Symbiodinium microadriaticum</name>
    <name type="common">Dinoflagellate</name>
    <name type="synonym">Zooxanthella microadriatica</name>
    <dbReference type="NCBI Taxonomy" id="2951"/>
    <lineage>
        <taxon>Eukaryota</taxon>
        <taxon>Sar</taxon>
        <taxon>Alveolata</taxon>
        <taxon>Dinophyceae</taxon>
        <taxon>Suessiales</taxon>
        <taxon>Symbiodiniaceae</taxon>
        <taxon>Symbiodinium</taxon>
    </lineage>
</organism>
<dbReference type="EMBL" id="LSRX01000930">
    <property type="protein sequence ID" value="OLP86191.1"/>
    <property type="molecule type" value="Genomic_DNA"/>
</dbReference>
<accession>A0A1Q9CTF6</accession>
<sequence>MGLVCWLSAQAMPARTVPDSALTWKPEYKSYSAMGLPYVSLGVLFKMVVISIALAVMLYGTIKALMAAVKKLMKIINKMTHYARSITPPSSDSFPDIPGLPKIPKLKIPDIPGISPPKLSLGSAAKMLGMGAAAVTAPLAILAAIALLNRYRIFKARLWPPLSGLPGLRNGLYRLPYRGFKGVFSHLPYFDQLYNAGGRRLPILGLPKAALNPGKQPMVPARINKPRIDGAAAVDYDTVMKEYDFSHGVNLGKSVLVPSIILNLSMRFKQFKEMIPFMGPPTVKEMFGTESLMKKLTRALVKGAMAYGAYKATGFVAEGACRWPSESLAGTSASSFTLPEHRLVLEQFSGTGLDGHHESHLGERPAKTSPVIQAGMLEEVVGLALPPWQFFLEQSTLCDEGCSKSRRRVQLYNFL</sequence>
<comment type="caution">
    <text evidence="2">The sequence shown here is derived from an EMBL/GenBank/DDBJ whole genome shotgun (WGS) entry which is preliminary data.</text>
</comment>
<dbReference type="OrthoDB" id="427838at2759"/>
<feature type="transmembrane region" description="Helical" evidence="1">
    <location>
        <begin position="127"/>
        <end position="148"/>
    </location>
</feature>
<evidence type="ECO:0000256" key="1">
    <source>
        <dbReference type="SAM" id="Phobius"/>
    </source>
</evidence>
<keyword evidence="3" id="KW-1185">Reference proteome</keyword>
<feature type="transmembrane region" description="Helical" evidence="1">
    <location>
        <begin position="37"/>
        <end position="62"/>
    </location>
</feature>
<evidence type="ECO:0000313" key="2">
    <source>
        <dbReference type="EMBL" id="OLP86191.1"/>
    </source>
</evidence>
<keyword evidence="1" id="KW-0812">Transmembrane</keyword>
<evidence type="ECO:0000313" key="3">
    <source>
        <dbReference type="Proteomes" id="UP000186817"/>
    </source>
</evidence>
<keyword evidence="1" id="KW-0472">Membrane</keyword>
<protein>
    <submittedName>
        <fullName evidence="2">Uncharacterized protein</fullName>
    </submittedName>
</protein>
<keyword evidence="1" id="KW-1133">Transmembrane helix</keyword>
<dbReference type="Proteomes" id="UP000186817">
    <property type="component" value="Unassembled WGS sequence"/>
</dbReference>
<proteinExistence type="predicted"/>
<gene>
    <name evidence="2" type="ORF">AK812_SmicGene32724</name>
</gene>
<dbReference type="AlphaFoldDB" id="A0A1Q9CTF6"/>
<reference evidence="2 3" key="1">
    <citation type="submission" date="2016-02" db="EMBL/GenBank/DDBJ databases">
        <title>Genome analysis of coral dinoflagellate symbionts highlights evolutionary adaptations to a symbiotic lifestyle.</title>
        <authorList>
            <person name="Aranda M."/>
            <person name="Li Y."/>
            <person name="Liew Y.J."/>
            <person name="Baumgarten S."/>
            <person name="Simakov O."/>
            <person name="Wilson M."/>
            <person name="Piel J."/>
            <person name="Ashoor H."/>
            <person name="Bougouffa S."/>
            <person name="Bajic V.B."/>
            <person name="Ryu T."/>
            <person name="Ravasi T."/>
            <person name="Bayer T."/>
            <person name="Micklem G."/>
            <person name="Kim H."/>
            <person name="Bhak J."/>
            <person name="Lajeunesse T.C."/>
            <person name="Voolstra C.R."/>
        </authorList>
    </citation>
    <scope>NUCLEOTIDE SEQUENCE [LARGE SCALE GENOMIC DNA]</scope>
    <source>
        <strain evidence="2 3">CCMP2467</strain>
    </source>
</reference>